<comment type="caution">
    <text evidence="1">The sequence shown here is derived from an EMBL/GenBank/DDBJ whole genome shotgun (WGS) entry which is preliminary data.</text>
</comment>
<protein>
    <submittedName>
        <fullName evidence="1">Uncharacterized protein</fullName>
    </submittedName>
</protein>
<feature type="non-terminal residue" evidence="1">
    <location>
        <position position="1"/>
    </location>
</feature>
<dbReference type="Proteomes" id="UP000242450">
    <property type="component" value="Chromosome 4"/>
</dbReference>
<name>A0A212DCH3_CEREH</name>
<accession>A0A212DCH3</accession>
<organism evidence="1 2">
    <name type="scientific">Cervus elaphus hippelaphus</name>
    <name type="common">European red deer</name>
    <dbReference type="NCBI Taxonomy" id="46360"/>
    <lineage>
        <taxon>Eukaryota</taxon>
        <taxon>Metazoa</taxon>
        <taxon>Chordata</taxon>
        <taxon>Craniata</taxon>
        <taxon>Vertebrata</taxon>
        <taxon>Euteleostomi</taxon>
        <taxon>Mammalia</taxon>
        <taxon>Eutheria</taxon>
        <taxon>Laurasiatheria</taxon>
        <taxon>Artiodactyla</taxon>
        <taxon>Ruminantia</taxon>
        <taxon>Pecora</taxon>
        <taxon>Cervidae</taxon>
        <taxon>Cervinae</taxon>
        <taxon>Cervus</taxon>
    </lineage>
</organism>
<feature type="non-terminal residue" evidence="1">
    <location>
        <position position="86"/>
    </location>
</feature>
<evidence type="ECO:0000313" key="1">
    <source>
        <dbReference type="EMBL" id="OWK15926.1"/>
    </source>
</evidence>
<reference evidence="1 2" key="1">
    <citation type="journal article" date="2018" name="Mol. Genet. Genomics">
        <title>The red deer Cervus elaphus genome CerEla1.0: sequencing, annotating, genes, and chromosomes.</title>
        <authorList>
            <person name="Bana N.A."/>
            <person name="Nyiri A."/>
            <person name="Nagy J."/>
            <person name="Frank K."/>
            <person name="Nagy T."/>
            <person name="Steger V."/>
            <person name="Schiller M."/>
            <person name="Lakatos P."/>
            <person name="Sugar L."/>
            <person name="Horn P."/>
            <person name="Barta E."/>
            <person name="Orosz L."/>
        </authorList>
    </citation>
    <scope>NUCLEOTIDE SEQUENCE [LARGE SCALE GENOMIC DNA]</scope>
    <source>
        <strain evidence="1">Hungarian</strain>
    </source>
</reference>
<dbReference type="AlphaFoldDB" id="A0A212DCH3"/>
<keyword evidence="2" id="KW-1185">Reference proteome</keyword>
<gene>
    <name evidence="1" type="ORF">Celaphus_00004321</name>
</gene>
<evidence type="ECO:0000313" key="2">
    <source>
        <dbReference type="Proteomes" id="UP000242450"/>
    </source>
</evidence>
<dbReference type="EMBL" id="MKHE01000004">
    <property type="protein sequence ID" value="OWK15926.1"/>
    <property type="molecule type" value="Genomic_DNA"/>
</dbReference>
<proteinExistence type="predicted"/>
<sequence length="86" mass="9606">SPRPLQPLSSKFVAQTFLVPEVARSTCVSVHTRFEDVFKSIVHNQNLMSLSLDCVPHSLEMVSLLESMARMENAAFSTLKEKVTGR</sequence>